<dbReference type="EMBL" id="JBHTLK010000097">
    <property type="protein sequence ID" value="MFD1149249.1"/>
    <property type="molecule type" value="Genomic_DNA"/>
</dbReference>
<gene>
    <name evidence="2" type="ORF">ACFQ3T_19120</name>
</gene>
<keyword evidence="1" id="KW-0812">Transmembrane</keyword>
<feature type="transmembrane region" description="Helical" evidence="1">
    <location>
        <begin position="129"/>
        <end position="148"/>
    </location>
</feature>
<proteinExistence type="predicted"/>
<keyword evidence="1" id="KW-1133">Transmembrane helix</keyword>
<name>A0ABW3QX35_9PSEU</name>
<feature type="transmembrane region" description="Helical" evidence="1">
    <location>
        <begin position="55"/>
        <end position="77"/>
    </location>
</feature>
<reference evidence="3" key="1">
    <citation type="journal article" date="2019" name="Int. J. Syst. Evol. Microbiol.">
        <title>The Global Catalogue of Microorganisms (GCM) 10K type strain sequencing project: providing services to taxonomists for standard genome sequencing and annotation.</title>
        <authorList>
            <consortium name="The Broad Institute Genomics Platform"/>
            <consortium name="The Broad Institute Genome Sequencing Center for Infectious Disease"/>
            <person name="Wu L."/>
            <person name="Ma J."/>
        </authorList>
    </citation>
    <scope>NUCLEOTIDE SEQUENCE [LARGE SCALE GENOMIC DNA]</scope>
    <source>
        <strain evidence="3">CCUG 60214</strain>
    </source>
</reference>
<keyword evidence="3" id="KW-1185">Reference proteome</keyword>
<sequence>MTTPTERVGARRRPIQTFALLVGVVFLLVGVLGFVPGVTADFDRFGLAGPHSEAALLGVFQVSALHNVVHLLFGVAGVAAARSWGSARLFLGAGGFLYLLFWVYGSVVHAIGHAGGAANFLPFNSADNLLHLGLGVGMILLAVLGTALERAHGQYPGREQRGHDR</sequence>
<dbReference type="Proteomes" id="UP001597168">
    <property type="component" value="Unassembled WGS sequence"/>
</dbReference>
<accession>A0ABW3QX35</accession>
<comment type="caution">
    <text evidence="2">The sequence shown here is derived from an EMBL/GenBank/DDBJ whole genome shotgun (WGS) entry which is preliminary data.</text>
</comment>
<feature type="transmembrane region" description="Helical" evidence="1">
    <location>
        <begin position="89"/>
        <end position="109"/>
    </location>
</feature>
<feature type="transmembrane region" description="Helical" evidence="1">
    <location>
        <begin position="17"/>
        <end position="35"/>
    </location>
</feature>
<dbReference type="RefSeq" id="WP_380724658.1">
    <property type="nucleotide sequence ID" value="NZ_JBHTLK010000097.1"/>
</dbReference>
<keyword evidence="1" id="KW-0472">Membrane</keyword>
<dbReference type="Pfam" id="PF14325">
    <property type="entry name" value="DUF4383"/>
    <property type="match status" value="1"/>
</dbReference>
<organism evidence="2 3">
    <name type="scientific">Saccharothrix hoggarensis</name>
    <dbReference type="NCBI Taxonomy" id="913853"/>
    <lineage>
        <taxon>Bacteria</taxon>
        <taxon>Bacillati</taxon>
        <taxon>Actinomycetota</taxon>
        <taxon>Actinomycetes</taxon>
        <taxon>Pseudonocardiales</taxon>
        <taxon>Pseudonocardiaceae</taxon>
        <taxon>Saccharothrix</taxon>
    </lineage>
</organism>
<protein>
    <submittedName>
        <fullName evidence="2">DUF4383 domain-containing protein</fullName>
    </submittedName>
</protein>
<evidence type="ECO:0000313" key="2">
    <source>
        <dbReference type="EMBL" id="MFD1149249.1"/>
    </source>
</evidence>
<evidence type="ECO:0000256" key="1">
    <source>
        <dbReference type="SAM" id="Phobius"/>
    </source>
</evidence>
<evidence type="ECO:0000313" key="3">
    <source>
        <dbReference type="Proteomes" id="UP001597168"/>
    </source>
</evidence>